<dbReference type="InterPro" id="IPR012337">
    <property type="entry name" value="RNaseH-like_sf"/>
</dbReference>
<evidence type="ECO:0000256" key="1">
    <source>
        <dbReference type="ARBA" id="ARBA00002286"/>
    </source>
</evidence>
<dbReference type="PANTHER" id="PTHR46889:SF4">
    <property type="entry name" value="TRANSPOSASE INSO FOR INSERTION SEQUENCE ELEMENT IS911B-RELATED"/>
    <property type="match status" value="1"/>
</dbReference>
<evidence type="ECO:0000259" key="2">
    <source>
        <dbReference type="PROSITE" id="PS50994"/>
    </source>
</evidence>
<dbReference type="Gene3D" id="3.30.420.10">
    <property type="entry name" value="Ribonuclease H-like superfamily/Ribonuclease H"/>
    <property type="match status" value="1"/>
</dbReference>
<keyword evidence="4" id="KW-1185">Reference proteome</keyword>
<comment type="caution">
    <text evidence="3">The sequence shown here is derived from an EMBL/GenBank/DDBJ whole genome shotgun (WGS) entry which is preliminary data.</text>
</comment>
<dbReference type="SUPFAM" id="SSF53098">
    <property type="entry name" value="Ribonuclease H-like"/>
    <property type="match status" value="1"/>
</dbReference>
<dbReference type="EMBL" id="JBHMBS010000006">
    <property type="protein sequence ID" value="MFB9677019.1"/>
    <property type="molecule type" value="Genomic_DNA"/>
</dbReference>
<dbReference type="InterPro" id="IPR036397">
    <property type="entry name" value="RNaseH_sf"/>
</dbReference>
<dbReference type="InterPro" id="IPR025948">
    <property type="entry name" value="HTH-like_dom"/>
</dbReference>
<name>A0ABV5TDC5_9ACTN</name>
<organism evidence="3 4">
    <name type="scientific">Streptosporangium vulgare</name>
    <dbReference type="NCBI Taxonomy" id="46190"/>
    <lineage>
        <taxon>Bacteria</taxon>
        <taxon>Bacillati</taxon>
        <taxon>Actinomycetota</taxon>
        <taxon>Actinomycetes</taxon>
        <taxon>Streptosporangiales</taxon>
        <taxon>Streptosporangiaceae</taxon>
        <taxon>Streptosporangium</taxon>
    </lineage>
</organism>
<gene>
    <name evidence="3" type="ORF">ACFFRH_16170</name>
</gene>
<comment type="function">
    <text evidence="1">Involved in the transposition of the insertion sequence.</text>
</comment>
<dbReference type="NCBIfam" id="NF033516">
    <property type="entry name" value="transpos_IS3"/>
    <property type="match status" value="1"/>
</dbReference>
<sequence>MVRELADDDVPIAVACRVLKVSRSGYHDWLGRPTSAREQTNTELAKNIREIHAESRGSYGAPRVHTELTLGLGLAVNRKRVDRLMRQAGLPGAYRRRGRRNLVNVATEDDLVGRAFTVEAPDRLWPTDITEHPTEEGKLYCAAVMDAYSRRIIGWSMEERQTTELVVNALSMAVTRRTPDSGSTILHSDHDCHGGFAKVCAELGVRQSMGAVGTSADNAAAEAFNATLKRETLRGAKRWSSPREARLAVFKWITRYNTRRRHSTLDYLSPIGYEQQATDKVLLAA</sequence>
<protein>
    <submittedName>
        <fullName evidence="3">IS3 family transposase</fullName>
    </submittedName>
</protein>
<accession>A0ABV5TDC5</accession>
<dbReference type="Proteomes" id="UP001589610">
    <property type="component" value="Unassembled WGS sequence"/>
</dbReference>
<feature type="domain" description="Integrase catalytic" evidence="2">
    <location>
        <begin position="117"/>
        <end position="278"/>
    </location>
</feature>
<dbReference type="PANTHER" id="PTHR46889">
    <property type="entry name" value="TRANSPOSASE INSF FOR INSERTION SEQUENCE IS3B-RELATED"/>
    <property type="match status" value="1"/>
</dbReference>
<dbReference type="InterPro" id="IPR050900">
    <property type="entry name" value="Transposase_IS3/IS150/IS904"/>
</dbReference>
<evidence type="ECO:0000313" key="4">
    <source>
        <dbReference type="Proteomes" id="UP001589610"/>
    </source>
</evidence>
<dbReference type="Pfam" id="PF13333">
    <property type="entry name" value="rve_2"/>
    <property type="match status" value="1"/>
</dbReference>
<dbReference type="Pfam" id="PF13276">
    <property type="entry name" value="HTH_21"/>
    <property type="match status" value="1"/>
</dbReference>
<proteinExistence type="predicted"/>
<dbReference type="PROSITE" id="PS50994">
    <property type="entry name" value="INTEGRASE"/>
    <property type="match status" value="1"/>
</dbReference>
<dbReference type="InterPro" id="IPR048020">
    <property type="entry name" value="Transpos_IS3"/>
</dbReference>
<reference evidence="3 4" key="1">
    <citation type="submission" date="2024-09" db="EMBL/GenBank/DDBJ databases">
        <authorList>
            <person name="Sun Q."/>
            <person name="Mori K."/>
        </authorList>
    </citation>
    <scope>NUCLEOTIDE SEQUENCE [LARGE SCALE GENOMIC DNA]</scope>
    <source>
        <strain evidence="3 4">JCM 3028</strain>
    </source>
</reference>
<dbReference type="RefSeq" id="WP_344749903.1">
    <property type="nucleotide sequence ID" value="NZ_BAAAWW010000210.1"/>
</dbReference>
<dbReference type="InterPro" id="IPR001584">
    <property type="entry name" value="Integrase_cat-core"/>
</dbReference>
<evidence type="ECO:0000313" key="3">
    <source>
        <dbReference type="EMBL" id="MFB9677019.1"/>
    </source>
</evidence>
<dbReference type="Pfam" id="PF00665">
    <property type="entry name" value="rve"/>
    <property type="match status" value="1"/>
</dbReference>